<dbReference type="CDD" id="cd09272">
    <property type="entry name" value="RNase_HI_RT_Ty1"/>
    <property type="match status" value="1"/>
</dbReference>
<evidence type="ECO:0008006" key="5">
    <source>
        <dbReference type="Google" id="ProtNLM"/>
    </source>
</evidence>
<evidence type="ECO:0000313" key="3">
    <source>
        <dbReference type="EMBL" id="KAL3374002.1"/>
    </source>
</evidence>
<protein>
    <recommendedName>
        <fullName evidence="5">Reverse transcriptase Ty1/copia-type domain-containing protein</fullName>
    </recommendedName>
</protein>
<sequence>MTATYLINRCPTKVLRFKTPFEKLFGTKPSYSHLKCFGCLCFVSTLNQGRSKLSPRAEPCVRLGYPFGKKGYKVLSLKSHKIFVSRNVIFHESIFPFSKSISPSPIFPMNTSPIHSCDSNSLPMGIPDVHPVVPPTPHSDHMSDSSPLHSLDNSLTPPILPILDPIVLRKSTRAIKTPSYLEDYVCNIVHLANVSDHCFLPPVSVPSYSFTTLSSSNQQFLNSLSQIQEPNTFSEAILHPGWKEAMAQEYDALVLNRTWEVVDLPPDKKALPCKWVYKVKLKSDGSVERLKARLVIRGDIQREGIDFNETFSPVVKMTTIRCLLAVAVKKDWGLFQLDVNNAFLHGELEEEVFMKFPQGIQAPNPNSVCKLKKSIYGLRQASRQWYARLTAALNFKGYSHSLNDYSLFHKRNCSAITLLAVYVDDILLTGNDVSEIHAIKRFLDSEFKIKDLGNLHYFLGMEVLRVPHGLILQQHKFAIELLTEFDCLNLRPVSTPLDPYHKLQADERNLLSDPTLYRKLIGKLNFLTHTRPDLSFSVQHLSQYMNSPRQPHFDAAIHVLRYVLSDPGLGLFMSSTPSHQLLAFCDADWATCPESRRSISGYFITFGNCPISWKSKKQPSISLSSAEAE</sequence>
<evidence type="ECO:0000259" key="1">
    <source>
        <dbReference type="Pfam" id="PF07727"/>
    </source>
</evidence>
<reference evidence="3 4" key="1">
    <citation type="submission" date="2024-05" db="EMBL/GenBank/DDBJ databases">
        <title>De novo assembly of an allotetraploid wild potato.</title>
        <authorList>
            <person name="Hosaka A.J."/>
        </authorList>
    </citation>
    <scope>NUCLEOTIDE SEQUENCE [LARGE SCALE GENOMIC DNA]</scope>
    <source>
        <tissue evidence="3">Young leaves</tissue>
    </source>
</reference>
<gene>
    <name evidence="3" type="ORF">AABB24_005793</name>
</gene>
<dbReference type="InterPro" id="IPR043502">
    <property type="entry name" value="DNA/RNA_pol_sf"/>
</dbReference>
<accession>A0ABD2UYR7</accession>
<evidence type="ECO:0000313" key="4">
    <source>
        <dbReference type="Proteomes" id="UP001627284"/>
    </source>
</evidence>
<organism evidence="3 4">
    <name type="scientific">Solanum stoloniferum</name>
    <dbReference type="NCBI Taxonomy" id="62892"/>
    <lineage>
        <taxon>Eukaryota</taxon>
        <taxon>Viridiplantae</taxon>
        <taxon>Streptophyta</taxon>
        <taxon>Embryophyta</taxon>
        <taxon>Tracheophyta</taxon>
        <taxon>Spermatophyta</taxon>
        <taxon>Magnoliopsida</taxon>
        <taxon>eudicotyledons</taxon>
        <taxon>Gunneridae</taxon>
        <taxon>Pentapetalae</taxon>
        <taxon>asterids</taxon>
        <taxon>lamiids</taxon>
        <taxon>Solanales</taxon>
        <taxon>Solanaceae</taxon>
        <taxon>Solanoideae</taxon>
        <taxon>Solaneae</taxon>
        <taxon>Solanum</taxon>
    </lineage>
</organism>
<dbReference type="Pfam" id="PF07727">
    <property type="entry name" value="RVT_2"/>
    <property type="match status" value="1"/>
</dbReference>
<dbReference type="EMBL" id="JBJKTR010000003">
    <property type="protein sequence ID" value="KAL3374002.1"/>
    <property type="molecule type" value="Genomic_DNA"/>
</dbReference>
<dbReference type="PANTHER" id="PTHR11439:SF498">
    <property type="entry name" value="DNAK FAMILY PROTEIN"/>
    <property type="match status" value="1"/>
</dbReference>
<comment type="caution">
    <text evidence="3">The sequence shown here is derived from an EMBL/GenBank/DDBJ whole genome shotgun (WGS) entry which is preliminary data.</text>
</comment>
<dbReference type="InterPro" id="IPR057670">
    <property type="entry name" value="SH3_retrovirus"/>
</dbReference>
<dbReference type="InterPro" id="IPR013103">
    <property type="entry name" value="RVT_2"/>
</dbReference>
<evidence type="ECO:0000259" key="2">
    <source>
        <dbReference type="Pfam" id="PF25597"/>
    </source>
</evidence>
<keyword evidence="4" id="KW-1185">Reference proteome</keyword>
<name>A0ABD2UYR7_9SOLN</name>
<dbReference type="SUPFAM" id="SSF56672">
    <property type="entry name" value="DNA/RNA polymerases"/>
    <property type="match status" value="1"/>
</dbReference>
<dbReference type="Proteomes" id="UP001627284">
    <property type="component" value="Unassembled WGS sequence"/>
</dbReference>
<dbReference type="PANTHER" id="PTHR11439">
    <property type="entry name" value="GAG-POL-RELATED RETROTRANSPOSON"/>
    <property type="match status" value="1"/>
</dbReference>
<dbReference type="Pfam" id="PF25597">
    <property type="entry name" value="SH3_retrovirus"/>
    <property type="match status" value="1"/>
</dbReference>
<feature type="domain" description="Retroviral polymerase SH3-like" evidence="2">
    <location>
        <begin position="39"/>
        <end position="100"/>
    </location>
</feature>
<proteinExistence type="predicted"/>
<dbReference type="AlphaFoldDB" id="A0ABD2UYR7"/>
<feature type="domain" description="Reverse transcriptase Ty1/copia-type" evidence="1">
    <location>
        <begin position="256"/>
        <end position="497"/>
    </location>
</feature>